<sequence length="97" mass="10860">MAKKSEKLRYQRRADTARAKQVSLGALPLQQQHQRSLRQLERILDPRMLNSYAFEVNAVVILRSISVQGLPFSIAAAALNYGNTTNISMLHSVSAFC</sequence>
<dbReference type="Proteomes" id="UP000297910">
    <property type="component" value="Unassembled WGS sequence"/>
</dbReference>
<gene>
    <name evidence="1" type="ORF">BPAE_0156g00220</name>
</gene>
<dbReference type="EMBL" id="PQXI01000156">
    <property type="protein sequence ID" value="TGO22756.1"/>
    <property type="molecule type" value="Genomic_DNA"/>
</dbReference>
<comment type="caution">
    <text evidence="1">The sequence shown here is derived from an EMBL/GenBank/DDBJ whole genome shotgun (WGS) entry which is preliminary data.</text>
</comment>
<keyword evidence="2" id="KW-1185">Reference proteome</keyword>
<protein>
    <submittedName>
        <fullName evidence="1">Uncharacterized protein</fullName>
    </submittedName>
</protein>
<reference evidence="1 2" key="1">
    <citation type="submission" date="2017-12" db="EMBL/GenBank/DDBJ databases">
        <title>Comparative genomics of Botrytis spp.</title>
        <authorList>
            <person name="Valero-Jimenez C.A."/>
            <person name="Tapia P."/>
            <person name="Veloso J."/>
            <person name="Silva-Moreno E."/>
            <person name="Staats M."/>
            <person name="Valdes J.H."/>
            <person name="Van Kan J.A.L."/>
        </authorList>
    </citation>
    <scope>NUCLEOTIDE SEQUENCE [LARGE SCALE GENOMIC DNA]</scope>
    <source>
        <strain evidence="1 2">Bp0003</strain>
    </source>
</reference>
<accession>A0A4Z1FDU2</accession>
<evidence type="ECO:0000313" key="2">
    <source>
        <dbReference type="Proteomes" id="UP000297910"/>
    </source>
</evidence>
<name>A0A4Z1FDU2_9HELO</name>
<proteinExistence type="predicted"/>
<organism evidence="1 2">
    <name type="scientific">Botrytis paeoniae</name>
    <dbReference type="NCBI Taxonomy" id="278948"/>
    <lineage>
        <taxon>Eukaryota</taxon>
        <taxon>Fungi</taxon>
        <taxon>Dikarya</taxon>
        <taxon>Ascomycota</taxon>
        <taxon>Pezizomycotina</taxon>
        <taxon>Leotiomycetes</taxon>
        <taxon>Helotiales</taxon>
        <taxon>Sclerotiniaceae</taxon>
        <taxon>Botrytis</taxon>
    </lineage>
</organism>
<evidence type="ECO:0000313" key="1">
    <source>
        <dbReference type="EMBL" id="TGO22756.1"/>
    </source>
</evidence>
<dbReference type="AlphaFoldDB" id="A0A4Z1FDU2"/>